<evidence type="ECO:0000256" key="1">
    <source>
        <dbReference type="ARBA" id="ARBA00022691"/>
    </source>
</evidence>
<dbReference type="STRING" id="1122142.SAMN02910414_02064"/>
<dbReference type="GO" id="GO:0008168">
    <property type="term" value="F:methyltransferase activity"/>
    <property type="evidence" value="ECO:0007669"/>
    <property type="project" value="UniProtKB-KW"/>
</dbReference>
<dbReference type="InterPro" id="IPR036414">
    <property type="entry name" value="YaeB_N_sf"/>
</dbReference>
<gene>
    <name evidence="4" type="ORF">SAMN02910414_02064</name>
</gene>
<keyword evidence="4" id="KW-0489">Methyltransferase</keyword>
<comment type="similarity">
    <text evidence="2">Belongs to the tRNA methyltransferase O family.</text>
</comment>
<dbReference type="NCBIfam" id="TIGR00104">
    <property type="entry name" value="tRNA_TsaA"/>
    <property type="match status" value="1"/>
</dbReference>
<dbReference type="InterPro" id="IPR041369">
    <property type="entry name" value="TrmO_C"/>
</dbReference>
<dbReference type="Gene3D" id="2.40.30.70">
    <property type="entry name" value="YaeB-like"/>
    <property type="match status" value="1"/>
</dbReference>
<dbReference type="InterPro" id="IPR023368">
    <property type="entry name" value="UPF0066_cons_site"/>
</dbReference>
<dbReference type="Pfam" id="PF18389">
    <property type="entry name" value="TrmO_C"/>
    <property type="match status" value="1"/>
</dbReference>
<organism evidence="4 5">
    <name type="scientific">Lachnobacterium bovis DSM 14045</name>
    <dbReference type="NCBI Taxonomy" id="1122142"/>
    <lineage>
        <taxon>Bacteria</taxon>
        <taxon>Bacillati</taxon>
        <taxon>Bacillota</taxon>
        <taxon>Clostridia</taxon>
        <taxon>Lachnospirales</taxon>
        <taxon>Lachnospiraceae</taxon>
        <taxon>Lachnobacterium</taxon>
    </lineage>
</organism>
<dbReference type="PROSITE" id="PS01318">
    <property type="entry name" value="TSAA_1"/>
    <property type="match status" value="1"/>
</dbReference>
<dbReference type="PANTHER" id="PTHR12818:SF0">
    <property type="entry name" value="TRNA (ADENINE(37)-N6)-METHYLTRANSFERASE"/>
    <property type="match status" value="1"/>
</dbReference>
<protein>
    <submittedName>
        <fullName evidence="4">tRNA-Thr(GGU) m(6)t(6)A37 methyltransferase TsaA</fullName>
    </submittedName>
</protein>
<keyword evidence="4" id="KW-0808">Transferase</keyword>
<keyword evidence="5" id="KW-1185">Reference proteome</keyword>
<evidence type="ECO:0000259" key="3">
    <source>
        <dbReference type="PROSITE" id="PS51668"/>
    </source>
</evidence>
<dbReference type="PROSITE" id="PS51668">
    <property type="entry name" value="TSAA_2"/>
    <property type="match status" value="1"/>
</dbReference>
<dbReference type="PANTHER" id="PTHR12818">
    <property type="entry name" value="TRNA (ADENINE(37)-N6)-METHYLTRANSFERASE"/>
    <property type="match status" value="1"/>
</dbReference>
<dbReference type="RefSeq" id="WP_330389998.1">
    <property type="nucleotide sequence ID" value="NZ_FNPG01000027.1"/>
</dbReference>
<dbReference type="GO" id="GO:0032259">
    <property type="term" value="P:methylation"/>
    <property type="evidence" value="ECO:0007669"/>
    <property type="project" value="UniProtKB-KW"/>
</dbReference>
<evidence type="ECO:0000256" key="2">
    <source>
        <dbReference type="ARBA" id="ARBA00033753"/>
    </source>
</evidence>
<accession>A0A1H3LPW8</accession>
<dbReference type="EMBL" id="FNPG01000027">
    <property type="protein sequence ID" value="SDY66044.1"/>
    <property type="molecule type" value="Genomic_DNA"/>
</dbReference>
<reference evidence="4 5" key="1">
    <citation type="submission" date="2016-10" db="EMBL/GenBank/DDBJ databases">
        <authorList>
            <person name="de Groot N.N."/>
        </authorList>
    </citation>
    <scope>NUCLEOTIDE SEQUENCE [LARGE SCALE GENOMIC DNA]</scope>
    <source>
        <strain evidence="4 5">DSM 14045</strain>
    </source>
</reference>
<dbReference type="InterPro" id="IPR040372">
    <property type="entry name" value="YaeB-like"/>
</dbReference>
<dbReference type="SUPFAM" id="SSF118196">
    <property type="entry name" value="YaeB-like"/>
    <property type="match status" value="1"/>
</dbReference>
<evidence type="ECO:0000313" key="4">
    <source>
        <dbReference type="EMBL" id="SDY66044.1"/>
    </source>
</evidence>
<keyword evidence="1" id="KW-0949">S-adenosyl-L-methionine</keyword>
<dbReference type="Gene3D" id="3.30.2310.10">
    <property type="entry name" value="YaeB-like"/>
    <property type="match status" value="1"/>
</dbReference>
<name>A0A1H3LPW8_9FIRM</name>
<dbReference type="Proteomes" id="UP000183918">
    <property type="component" value="Unassembled WGS sequence"/>
</dbReference>
<proteinExistence type="inferred from homology"/>
<evidence type="ECO:0000313" key="5">
    <source>
        <dbReference type="Proteomes" id="UP000183918"/>
    </source>
</evidence>
<dbReference type="CDD" id="cd09281">
    <property type="entry name" value="UPF0066"/>
    <property type="match status" value="1"/>
</dbReference>
<feature type="domain" description="TsaA-like" evidence="3">
    <location>
        <begin position="3"/>
        <end position="147"/>
    </location>
</feature>
<dbReference type="AlphaFoldDB" id="A0A1H3LPW8"/>
<sequence length="235" mass="26981">MNIEPIAKIYTDFPEKFGIPRQSGLVEHSTGRIVFEKKYRNVLAIKGLEEFSHLWLIWEFSKSNVNSEKFVPMVHPPKLGGESKKGVFATRSPFRPNKLGLSSVKILKIDTNCNESPVIYVSGIDILSGTSIYDIKPYIPYTDCHTDASEGYTKDTKNKTINVLFEKDFSGFISENVKKALIEVLRQDPRAAYNKKEDYIYGMAFKEFDVRFIVKNNVLRVVDLCYRDADFKEIK</sequence>
<dbReference type="Pfam" id="PF01980">
    <property type="entry name" value="TrmO_N"/>
    <property type="match status" value="1"/>
</dbReference>
<dbReference type="InterPro" id="IPR023370">
    <property type="entry name" value="TrmO-like_N"/>
</dbReference>
<dbReference type="InterPro" id="IPR036413">
    <property type="entry name" value="YaeB-like_sf"/>
</dbReference>